<sequence>MRIKLINPKEQEPRVIEVSKEDTIRNIFLNSKMKIKDLNKAQIQFKKHILPLTIPQRIGIKVGEKKQLEGNLEIPKEMKLKRFYTEFLYKANPPSRKVTAKNNEIQFSDNFSIQFQRTLRVPDSDKTYYLPPGLGNFPIMRVNDFKDKIPDHMAKTGGVFFPMHQREAMWINFRGWEHCAVKISAGKICAVSGKPYTPGLSQKPQNYCAIPRQPWLDGFNSGDGYVRQFVAMPLGKGYTVEKQLTGKEDVGGIQIEYIPGMKQDARITQIDKHFVDYNDYLNIDSTPEKLGLAKNQMIYMQSDSLNLQKESTVEDFDIEDGDEITLIDSDLFDLRVTCNINSQMLETSVKVWSEITFGQVKKAVAEKIKNNVHVEAEDLIVFVQKKEVGDEETIESKHLGLYSSVKITNKQSLLLTINSITDSKTYPVYTSSSVTVRVLKSMINFCYGFSTNGQILVLGDHELLDHHSLSHYQISQSKNNILNLLVISSSFEIYVKTLTGKRLTIEVDPSDTIENVKAKIQDKEGIPPDQQRLIFAGKQLEDGRTLNDYNIQNESTLHLVLRLRGGGGGEEAAEMGIAAGGKIKQKIYSDDSSVDDYLFDFSKRVFVHVVNSVLFKQITSVDMPSTPISAYTYTSSGLPWFDLYDEKIPDTLPPKVLQDIKSVKKMDQEFQKKIKEDPDFDVGFVISYDMDEKETNQKKKK</sequence>
<accession>A0A9Q0LW11</accession>
<comment type="caution">
    <text evidence="4">The sequence shown here is derived from an EMBL/GenBank/DDBJ whole genome shotgun (WGS) entry which is preliminary data.</text>
</comment>
<dbReference type="PANTHER" id="PTHR10666">
    <property type="entry name" value="UBIQUITIN"/>
    <property type="match status" value="1"/>
</dbReference>
<dbReference type="OrthoDB" id="428577at2759"/>
<keyword evidence="2" id="KW-1017">Isopeptide bond</keyword>
<evidence type="ECO:0000256" key="2">
    <source>
        <dbReference type="ARBA" id="ARBA00022499"/>
    </source>
</evidence>
<protein>
    <submittedName>
        <fullName evidence="4">Polyubiquitin-like</fullName>
    </submittedName>
</protein>
<dbReference type="FunFam" id="3.10.20.90:FF:000009">
    <property type="entry name" value="Ubiquitin-60S ribosomal protein"/>
    <property type="match status" value="1"/>
</dbReference>
<dbReference type="CDD" id="cd17039">
    <property type="entry name" value="Ubl_ubiquitin_like"/>
    <property type="match status" value="1"/>
</dbReference>
<evidence type="ECO:0000313" key="5">
    <source>
        <dbReference type="Proteomes" id="UP001149090"/>
    </source>
</evidence>
<dbReference type="InterPro" id="IPR019954">
    <property type="entry name" value="Ubiquitin_CS"/>
</dbReference>
<dbReference type="SMART" id="SM00213">
    <property type="entry name" value="UBQ"/>
    <property type="match status" value="2"/>
</dbReference>
<dbReference type="SUPFAM" id="SSF54236">
    <property type="entry name" value="Ubiquitin-like"/>
    <property type="match status" value="2"/>
</dbReference>
<gene>
    <name evidence="4" type="ORF">M0811_04093</name>
</gene>
<dbReference type="CDD" id="cd01803">
    <property type="entry name" value="Ubl_ubiquitin"/>
    <property type="match status" value="1"/>
</dbReference>
<dbReference type="Pfam" id="PF00240">
    <property type="entry name" value="ubiquitin"/>
    <property type="match status" value="2"/>
</dbReference>
<dbReference type="PRINTS" id="PR00348">
    <property type="entry name" value="UBIQUITIN"/>
</dbReference>
<dbReference type="InterPro" id="IPR000626">
    <property type="entry name" value="Ubiquitin-like_dom"/>
</dbReference>
<organism evidence="4 5">
    <name type="scientific">Anaeramoeba ignava</name>
    <name type="common">Anaerobic marine amoeba</name>
    <dbReference type="NCBI Taxonomy" id="1746090"/>
    <lineage>
        <taxon>Eukaryota</taxon>
        <taxon>Metamonada</taxon>
        <taxon>Anaeramoebidae</taxon>
        <taxon>Anaeramoeba</taxon>
    </lineage>
</organism>
<dbReference type="InterPro" id="IPR029071">
    <property type="entry name" value="Ubiquitin-like_domsf"/>
</dbReference>
<dbReference type="InterPro" id="IPR019956">
    <property type="entry name" value="Ubiquitin_dom"/>
</dbReference>
<evidence type="ECO:0000259" key="3">
    <source>
        <dbReference type="PROSITE" id="PS50053"/>
    </source>
</evidence>
<keyword evidence="5" id="KW-1185">Reference proteome</keyword>
<reference evidence="4" key="1">
    <citation type="submission" date="2022-10" db="EMBL/GenBank/DDBJ databases">
        <title>Novel sulphate-reducing endosymbionts in the free-living metamonad Anaeramoeba.</title>
        <authorList>
            <person name="Jerlstrom-Hultqvist J."/>
            <person name="Cepicka I."/>
            <person name="Gallot-Lavallee L."/>
            <person name="Salas-Leiva D."/>
            <person name="Curtis B.A."/>
            <person name="Zahonova K."/>
            <person name="Pipaliya S."/>
            <person name="Dacks J."/>
            <person name="Roger A.J."/>
        </authorList>
    </citation>
    <scope>NUCLEOTIDE SEQUENCE</scope>
    <source>
        <strain evidence="4">BMAN</strain>
    </source>
</reference>
<dbReference type="PROSITE" id="PS50053">
    <property type="entry name" value="UBIQUITIN_2"/>
    <property type="match status" value="2"/>
</dbReference>
<comment type="similarity">
    <text evidence="1">Belongs to the ubiquitin family.</text>
</comment>
<name>A0A9Q0LW11_ANAIG</name>
<feature type="domain" description="Ubiquitin-like" evidence="3">
    <location>
        <begin position="413"/>
        <end position="476"/>
    </location>
</feature>
<evidence type="ECO:0000313" key="4">
    <source>
        <dbReference type="EMBL" id="KAJ5079780.1"/>
    </source>
</evidence>
<proteinExistence type="inferred from homology"/>
<dbReference type="InterPro" id="IPR050158">
    <property type="entry name" value="Ubiquitin_ubiquitin-like"/>
</dbReference>
<dbReference type="Gene3D" id="3.10.20.90">
    <property type="entry name" value="Phosphatidylinositol 3-kinase Catalytic Subunit, Chain A, domain 1"/>
    <property type="match status" value="2"/>
</dbReference>
<dbReference type="AlphaFoldDB" id="A0A9Q0LW11"/>
<dbReference type="Proteomes" id="UP001149090">
    <property type="component" value="Unassembled WGS sequence"/>
</dbReference>
<evidence type="ECO:0000256" key="1">
    <source>
        <dbReference type="ARBA" id="ARBA00008430"/>
    </source>
</evidence>
<dbReference type="PROSITE" id="PS00299">
    <property type="entry name" value="UBIQUITIN_1"/>
    <property type="match status" value="1"/>
</dbReference>
<dbReference type="EMBL" id="JAPDFW010000022">
    <property type="protein sequence ID" value="KAJ5079780.1"/>
    <property type="molecule type" value="Genomic_DNA"/>
</dbReference>
<feature type="domain" description="Ubiquitin-like" evidence="3">
    <location>
        <begin position="491"/>
        <end position="566"/>
    </location>
</feature>